<sequence>MPGLAYCFNNAPNMSIPLKNINKRMDARSDVFIRFANKLTVMPTPKTVYKNKAIFAAVHPNNLPIKAGASQNPK</sequence>
<protein>
    <submittedName>
        <fullName evidence="1">Uncharacterized protein</fullName>
    </submittedName>
</protein>
<proteinExistence type="predicted"/>
<name>A0A645AMN3_9ZZZZ</name>
<organism evidence="1">
    <name type="scientific">bioreactor metagenome</name>
    <dbReference type="NCBI Taxonomy" id="1076179"/>
    <lineage>
        <taxon>unclassified sequences</taxon>
        <taxon>metagenomes</taxon>
        <taxon>ecological metagenomes</taxon>
    </lineage>
</organism>
<comment type="caution">
    <text evidence="1">The sequence shown here is derived from an EMBL/GenBank/DDBJ whole genome shotgun (WGS) entry which is preliminary data.</text>
</comment>
<accession>A0A645AMN3</accession>
<gene>
    <name evidence="1" type="ORF">SDC9_101075</name>
</gene>
<dbReference type="AlphaFoldDB" id="A0A645AMN3"/>
<reference evidence="1" key="1">
    <citation type="submission" date="2019-08" db="EMBL/GenBank/DDBJ databases">
        <authorList>
            <person name="Kucharzyk K."/>
            <person name="Murdoch R.W."/>
            <person name="Higgins S."/>
            <person name="Loffler F."/>
        </authorList>
    </citation>
    <scope>NUCLEOTIDE SEQUENCE</scope>
</reference>
<evidence type="ECO:0000313" key="1">
    <source>
        <dbReference type="EMBL" id="MPM54297.1"/>
    </source>
</evidence>
<dbReference type="EMBL" id="VSSQ01014736">
    <property type="protein sequence ID" value="MPM54297.1"/>
    <property type="molecule type" value="Genomic_DNA"/>
</dbReference>